<dbReference type="AlphaFoldDB" id="A0A7M2WYF7"/>
<dbReference type="Proteomes" id="UP000593765">
    <property type="component" value="Chromosome"/>
</dbReference>
<sequence>MFNKSTFVAIASLLLASSASFATESQSSRTVTIRGGQGDVSTVVIPANGQREAQPYQLTGNGQASQSKTITLRTGQGGFVQVPQR</sequence>
<reference evidence="2 3" key="1">
    <citation type="submission" date="2020-10" db="EMBL/GenBank/DDBJ databases">
        <title>Wide distribution of Phycisphaera-like planctomycetes from WD2101 soil group in peatlands and genome analysis of the first cultivated representative.</title>
        <authorList>
            <person name="Dedysh S.N."/>
            <person name="Beletsky A.V."/>
            <person name="Ivanova A."/>
            <person name="Kulichevskaya I.S."/>
            <person name="Suzina N.E."/>
            <person name="Philippov D.A."/>
            <person name="Rakitin A.L."/>
            <person name="Mardanov A.V."/>
            <person name="Ravin N.V."/>
        </authorList>
    </citation>
    <scope>NUCLEOTIDE SEQUENCE [LARGE SCALE GENOMIC DNA]</scope>
    <source>
        <strain evidence="2 3">M1803</strain>
    </source>
</reference>
<keyword evidence="3" id="KW-1185">Reference proteome</keyword>
<protein>
    <submittedName>
        <fullName evidence="2">Uncharacterized protein</fullName>
    </submittedName>
</protein>
<dbReference type="RefSeq" id="WP_206293526.1">
    <property type="nucleotide sequence ID" value="NZ_CP063458.1"/>
</dbReference>
<evidence type="ECO:0000313" key="2">
    <source>
        <dbReference type="EMBL" id="QOV90443.1"/>
    </source>
</evidence>
<organism evidence="2 3">
    <name type="scientific">Humisphaera borealis</name>
    <dbReference type="NCBI Taxonomy" id="2807512"/>
    <lineage>
        <taxon>Bacteria</taxon>
        <taxon>Pseudomonadati</taxon>
        <taxon>Planctomycetota</taxon>
        <taxon>Phycisphaerae</taxon>
        <taxon>Tepidisphaerales</taxon>
        <taxon>Tepidisphaeraceae</taxon>
        <taxon>Humisphaera</taxon>
    </lineage>
</organism>
<dbReference type="EMBL" id="CP063458">
    <property type="protein sequence ID" value="QOV90443.1"/>
    <property type="molecule type" value="Genomic_DNA"/>
</dbReference>
<keyword evidence="1" id="KW-0732">Signal</keyword>
<feature type="signal peptide" evidence="1">
    <location>
        <begin position="1"/>
        <end position="22"/>
    </location>
</feature>
<dbReference type="KEGG" id="hbs:IPV69_03490"/>
<evidence type="ECO:0000256" key="1">
    <source>
        <dbReference type="SAM" id="SignalP"/>
    </source>
</evidence>
<gene>
    <name evidence="2" type="ORF">IPV69_03490</name>
</gene>
<name>A0A7M2WYF7_9BACT</name>
<accession>A0A7M2WYF7</accession>
<proteinExistence type="predicted"/>
<evidence type="ECO:0000313" key="3">
    <source>
        <dbReference type="Proteomes" id="UP000593765"/>
    </source>
</evidence>
<feature type="chain" id="PRO_5034955789" evidence="1">
    <location>
        <begin position="23"/>
        <end position="85"/>
    </location>
</feature>